<dbReference type="EMBL" id="JOJR01000174">
    <property type="protein sequence ID" value="RCN42952.1"/>
    <property type="molecule type" value="Genomic_DNA"/>
</dbReference>
<organism evidence="1 2">
    <name type="scientific">Ancylostoma caninum</name>
    <name type="common">Dog hookworm</name>
    <dbReference type="NCBI Taxonomy" id="29170"/>
    <lineage>
        <taxon>Eukaryota</taxon>
        <taxon>Metazoa</taxon>
        <taxon>Ecdysozoa</taxon>
        <taxon>Nematoda</taxon>
        <taxon>Chromadorea</taxon>
        <taxon>Rhabditida</taxon>
        <taxon>Rhabditina</taxon>
        <taxon>Rhabditomorpha</taxon>
        <taxon>Strongyloidea</taxon>
        <taxon>Ancylostomatidae</taxon>
        <taxon>Ancylostomatinae</taxon>
        <taxon>Ancylostoma</taxon>
    </lineage>
</organism>
<dbReference type="AlphaFoldDB" id="A0A368GF16"/>
<comment type="caution">
    <text evidence="1">The sequence shown here is derived from an EMBL/GenBank/DDBJ whole genome shotgun (WGS) entry which is preliminary data.</text>
</comment>
<protein>
    <submittedName>
        <fullName evidence="1">Uncharacterized protein</fullName>
    </submittedName>
</protein>
<keyword evidence="2" id="KW-1185">Reference proteome</keyword>
<reference evidence="1 2" key="1">
    <citation type="submission" date="2014-10" db="EMBL/GenBank/DDBJ databases">
        <title>Draft genome of the hookworm Ancylostoma caninum.</title>
        <authorList>
            <person name="Mitreva M."/>
        </authorList>
    </citation>
    <scope>NUCLEOTIDE SEQUENCE [LARGE SCALE GENOMIC DNA]</scope>
    <source>
        <strain evidence="1 2">Baltimore</strain>
    </source>
</reference>
<evidence type="ECO:0000313" key="2">
    <source>
        <dbReference type="Proteomes" id="UP000252519"/>
    </source>
</evidence>
<accession>A0A368GF16</accession>
<gene>
    <name evidence="1" type="ORF">ANCCAN_11086</name>
</gene>
<proteinExistence type="predicted"/>
<name>A0A368GF16_ANCCA</name>
<evidence type="ECO:0000313" key="1">
    <source>
        <dbReference type="EMBL" id="RCN42952.1"/>
    </source>
</evidence>
<dbReference type="Proteomes" id="UP000252519">
    <property type="component" value="Unassembled WGS sequence"/>
</dbReference>
<sequence length="56" mass="6629">MQLQTETEKQVPLGRRGICLHNCEEAMRLYNVCFKLSFLSHLRNGSFYKAFFLVLF</sequence>